<accession>A0A0D8IYA4</accession>
<feature type="domain" description="Actin homologue MreB-like C-terminal" evidence="2">
    <location>
        <begin position="157"/>
        <end position="271"/>
    </location>
</feature>
<dbReference type="PATRIC" id="fig|1550024.3.peg.2975"/>
<organism evidence="3 4">
    <name type="scientific">Ruthenibacterium lactatiformans</name>
    <dbReference type="NCBI Taxonomy" id="1550024"/>
    <lineage>
        <taxon>Bacteria</taxon>
        <taxon>Bacillati</taxon>
        <taxon>Bacillota</taxon>
        <taxon>Clostridia</taxon>
        <taxon>Eubacteriales</taxon>
        <taxon>Oscillospiraceae</taxon>
        <taxon>Ruthenibacterium</taxon>
    </lineage>
</organism>
<protein>
    <submittedName>
        <fullName evidence="3">Plasmid segregation actin-type ATPase ParM</fullName>
    </submittedName>
</protein>
<dbReference type="Proteomes" id="UP000032483">
    <property type="component" value="Unassembled WGS sequence"/>
</dbReference>
<gene>
    <name evidence="3" type="ORF">TQ39_13025</name>
</gene>
<name>A0A0D8IYA4_9FIRM</name>
<dbReference type="SUPFAM" id="SSF53067">
    <property type="entry name" value="Actin-like ATPase domain"/>
    <property type="match status" value="2"/>
</dbReference>
<evidence type="ECO:0000313" key="4">
    <source>
        <dbReference type="Proteomes" id="UP000032483"/>
    </source>
</evidence>
<evidence type="ECO:0000259" key="2">
    <source>
        <dbReference type="Pfam" id="PF21522"/>
    </source>
</evidence>
<feature type="domain" description="Actin-like protein N-terminal" evidence="1">
    <location>
        <begin position="51"/>
        <end position="139"/>
    </location>
</feature>
<keyword evidence="4" id="KW-1185">Reference proteome</keyword>
<reference evidence="3" key="1">
    <citation type="submission" date="2015-02" db="EMBL/GenBank/DDBJ databases">
        <title>A novel member of the family Ruminococcaceae isolated from human feces.</title>
        <authorList>
            <person name="Shkoporov A.N."/>
            <person name="Chaplin A.V."/>
            <person name="Motuzova O.V."/>
            <person name="Kafarskaia L.I."/>
            <person name="Khokhlova E.V."/>
            <person name="Efimov B.A."/>
        </authorList>
    </citation>
    <scope>NUCLEOTIDE SEQUENCE [LARGE SCALE GENOMIC DNA]</scope>
    <source>
        <strain evidence="3">585-1</strain>
    </source>
</reference>
<evidence type="ECO:0000259" key="1">
    <source>
        <dbReference type="Pfam" id="PF17989"/>
    </source>
</evidence>
<dbReference type="EMBL" id="JXXK01000020">
    <property type="protein sequence ID" value="KJF39251.1"/>
    <property type="molecule type" value="Genomic_DNA"/>
</dbReference>
<dbReference type="AlphaFoldDB" id="A0A0D8IYA4"/>
<sequence>MNIGIDHGYYAIKTRHCSFPAGLTAYGSHEPYTRQGLLEFGGCFFVCGTGRQPIQRDKTINDNYYLLTMAALAQEIRSRDAPTECTVRIAAGLPLTSYGRDKPKFRSYLLRPSQPVQFCYEGVEYSITIADVQLFPQGFAALMAEPDLLTDEPSLLLMDIGGWTVDLMRIDNALPVAETAHSLELGMIRCIDEIRERVRQETGLSLTDAQIEQMLAGQPCSLADEVRSIVNKQGRLYTERLFSAVMEAGFDLHAMPLVMLGGGACIVNRHVSPKDGLCRVIPLLDDRVNAIGFERALGRVQGTVSEG</sequence>
<dbReference type="InterPro" id="IPR040607">
    <property type="entry name" value="ALP_N"/>
</dbReference>
<dbReference type="Pfam" id="PF17989">
    <property type="entry name" value="ALP_N"/>
    <property type="match status" value="1"/>
</dbReference>
<comment type="caution">
    <text evidence="3">The sequence shown here is derived from an EMBL/GenBank/DDBJ whole genome shotgun (WGS) entry which is preliminary data.</text>
</comment>
<dbReference type="InterPro" id="IPR049067">
    <property type="entry name" value="MreB-like_C"/>
</dbReference>
<dbReference type="GeneID" id="42857496"/>
<dbReference type="Pfam" id="PF21522">
    <property type="entry name" value="MreB-like_C"/>
    <property type="match status" value="1"/>
</dbReference>
<dbReference type="RefSeq" id="WP_050005819.1">
    <property type="nucleotide sequence ID" value="NZ_JXXK01000020.1"/>
</dbReference>
<evidence type="ECO:0000313" key="3">
    <source>
        <dbReference type="EMBL" id="KJF39251.1"/>
    </source>
</evidence>
<proteinExistence type="predicted"/>
<dbReference type="Gene3D" id="3.30.420.40">
    <property type="match status" value="1"/>
</dbReference>
<dbReference type="InterPro" id="IPR043129">
    <property type="entry name" value="ATPase_NBD"/>
</dbReference>